<reference evidence="2" key="1">
    <citation type="journal article" date="2020" name="mSystems">
        <title>Genome- and Community-Level Interaction Insights into Carbon Utilization and Element Cycling Functions of Hydrothermarchaeota in Hydrothermal Sediment.</title>
        <authorList>
            <person name="Zhou Z."/>
            <person name="Liu Y."/>
            <person name="Xu W."/>
            <person name="Pan J."/>
            <person name="Luo Z.H."/>
            <person name="Li M."/>
        </authorList>
    </citation>
    <scope>NUCLEOTIDE SEQUENCE [LARGE SCALE GENOMIC DNA]</scope>
    <source>
        <strain evidence="2">HyVt-76</strain>
    </source>
</reference>
<dbReference type="EMBL" id="DRTD01000086">
    <property type="protein sequence ID" value="HHE54365.1"/>
    <property type="molecule type" value="Genomic_DNA"/>
</dbReference>
<gene>
    <name evidence="2" type="ORF">ENL21_01185</name>
</gene>
<protein>
    <recommendedName>
        <fullName evidence="3">Cytochrome C</fullName>
    </recommendedName>
</protein>
<name>A0A7V5H2I6_CALAY</name>
<dbReference type="InterPro" id="IPR036280">
    <property type="entry name" value="Multihaem_cyt_sf"/>
</dbReference>
<dbReference type="PROSITE" id="PS51257">
    <property type="entry name" value="PROKAR_LIPOPROTEIN"/>
    <property type="match status" value="1"/>
</dbReference>
<proteinExistence type="predicted"/>
<organism evidence="2">
    <name type="scientific">Caldithrix abyssi</name>
    <dbReference type="NCBI Taxonomy" id="187145"/>
    <lineage>
        <taxon>Bacteria</taxon>
        <taxon>Pseudomonadati</taxon>
        <taxon>Calditrichota</taxon>
        <taxon>Calditrichia</taxon>
        <taxon>Calditrichales</taxon>
        <taxon>Calditrichaceae</taxon>
        <taxon>Caldithrix</taxon>
    </lineage>
</organism>
<keyword evidence="1" id="KW-0732">Signal</keyword>
<dbReference type="Gene3D" id="3.90.10.10">
    <property type="entry name" value="Cytochrome C3"/>
    <property type="match status" value="1"/>
</dbReference>
<dbReference type="SUPFAM" id="SSF48695">
    <property type="entry name" value="Multiheme cytochromes"/>
    <property type="match status" value="1"/>
</dbReference>
<evidence type="ECO:0008006" key="3">
    <source>
        <dbReference type="Google" id="ProtNLM"/>
    </source>
</evidence>
<feature type="signal peptide" evidence="1">
    <location>
        <begin position="1"/>
        <end position="18"/>
    </location>
</feature>
<dbReference type="Proteomes" id="UP000886111">
    <property type="component" value="Unassembled WGS sequence"/>
</dbReference>
<sequence>MKKLLILLGMVLLALACAKLETPVENKAHPEDWTDVQSSEFHANKVIATGTVSCVSCHGQKLSDNQSFCVQCHLKQTRPISYPHPDYWIDFKSDKNHGAFVKQNAGQLTCNNCHEGQNEQATPCANCHIGS</sequence>
<evidence type="ECO:0000256" key="1">
    <source>
        <dbReference type="SAM" id="SignalP"/>
    </source>
</evidence>
<feature type="chain" id="PRO_5030980031" description="Cytochrome C" evidence="1">
    <location>
        <begin position="19"/>
        <end position="131"/>
    </location>
</feature>
<dbReference type="AlphaFoldDB" id="A0A7V5H2I6"/>
<comment type="caution">
    <text evidence="2">The sequence shown here is derived from an EMBL/GenBank/DDBJ whole genome shotgun (WGS) entry which is preliminary data.</text>
</comment>
<accession>A0A7V5H2I6</accession>
<evidence type="ECO:0000313" key="2">
    <source>
        <dbReference type="EMBL" id="HHE54365.1"/>
    </source>
</evidence>